<dbReference type="CDD" id="cd18785">
    <property type="entry name" value="SF2_C"/>
    <property type="match status" value="1"/>
</dbReference>
<evidence type="ECO:0000313" key="2">
    <source>
        <dbReference type="EMBL" id="RFC69230.1"/>
    </source>
</evidence>
<feature type="domain" description="Helicase/UvrB N-terminal" evidence="1">
    <location>
        <begin position="8"/>
        <end position="191"/>
    </location>
</feature>
<dbReference type="GO" id="GO:0005524">
    <property type="term" value="F:ATP binding"/>
    <property type="evidence" value="ECO:0007669"/>
    <property type="project" value="InterPro"/>
</dbReference>
<evidence type="ECO:0000259" key="1">
    <source>
        <dbReference type="Pfam" id="PF04851"/>
    </source>
</evidence>
<dbReference type="SUPFAM" id="SSF52540">
    <property type="entry name" value="P-loop containing nucleoside triphosphate hydrolases"/>
    <property type="match status" value="1"/>
</dbReference>
<evidence type="ECO:0000313" key="3">
    <source>
        <dbReference type="Proteomes" id="UP000262379"/>
    </source>
</evidence>
<name>A0A371XJ45_9HYPH</name>
<reference evidence="3" key="1">
    <citation type="submission" date="2018-08" db="EMBL/GenBank/DDBJ databases">
        <authorList>
            <person name="Im W.T."/>
        </authorList>
    </citation>
    <scope>NUCLEOTIDE SEQUENCE [LARGE SCALE GENOMIC DNA]</scope>
    <source>
        <strain evidence="3">LA-28</strain>
    </source>
</reference>
<keyword evidence="3" id="KW-1185">Reference proteome</keyword>
<dbReference type="EMBL" id="QURN01000001">
    <property type="protein sequence ID" value="RFC69230.1"/>
    <property type="molecule type" value="Genomic_DNA"/>
</dbReference>
<dbReference type="InterPro" id="IPR027417">
    <property type="entry name" value="P-loop_NTPase"/>
</dbReference>
<dbReference type="GO" id="GO:0016787">
    <property type="term" value="F:hydrolase activity"/>
    <property type="evidence" value="ECO:0007669"/>
    <property type="project" value="InterPro"/>
</dbReference>
<accession>A0A371XJ45</accession>
<dbReference type="InterPro" id="IPR006935">
    <property type="entry name" value="Helicase/UvrB_N"/>
</dbReference>
<dbReference type="Pfam" id="PF04851">
    <property type="entry name" value="ResIII"/>
    <property type="match status" value="1"/>
</dbReference>
<dbReference type="AlphaFoldDB" id="A0A371XJ45"/>
<dbReference type="Gene3D" id="3.40.50.300">
    <property type="entry name" value="P-loop containing nucleotide triphosphate hydrolases"/>
    <property type="match status" value="2"/>
</dbReference>
<keyword evidence="2" id="KW-0378">Hydrolase</keyword>
<protein>
    <submittedName>
        <fullName evidence="2">Type III restriction endonuclease subunit R</fullName>
    </submittedName>
</protein>
<dbReference type="GO" id="GO:0003677">
    <property type="term" value="F:DNA binding"/>
    <property type="evidence" value="ECO:0007669"/>
    <property type="project" value="InterPro"/>
</dbReference>
<dbReference type="PANTHER" id="PTHR47396">
    <property type="entry name" value="TYPE I RESTRICTION ENZYME ECOKI R PROTEIN"/>
    <property type="match status" value="1"/>
</dbReference>
<organism evidence="2 3">
    <name type="scientific">Mesorhizobium denitrificans</name>
    <dbReference type="NCBI Taxonomy" id="2294114"/>
    <lineage>
        <taxon>Bacteria</taxon>
        <taxon>Pseudomonadati</taxon>
        <taxon>Pseudomonadota</taxon>
        <taxon>Alphaproteobacteria</taxon>
        <taxon>Hyphomicrobiales</taxon>
        <taxon>Phyllobacteriaceae</taxon>
        <taxon>Mesorhizobium</taxon>
    </lineage>
</organism>
<dbReference type="PANTHER" id="PTHR47396:SF1">
    <property type="entry name" value="ATP-DEPENDENT HELICASE IRC3-RELATED"/>
    <property type="match status" value="1"/>
</dbReference>
<comment type="caution">
    <text evidence="2">The sequence shown here is derived from an EMBL/GenBank/DDBJ whole genome shotgun (WGS) entry which is preliminary data.</text>
</comment>
<dbReference type="InterPro" id="IPR050742">
    <property type="entry name" value="Helicase_Restrict-Modif_Enz"/>
</dbReference>
<keyword evidence="2" id="KW-0540">Nuclease</keyword>
<dbReference type="RefSeq" id="WP_116621851.1">
    <property type="nucleotide sequence ID" value="NZ_QURN01000001.1"/>
</dbReference>
<sequence>MKFTLKDDYQTPAVKEVLENLRKARKRWHEDRDKHGFSLTATTGAGKTVMAAAVIEALFFGNDEFEFEHDPGAVVIWFSDDPSLNEQSRCRLQQASDKLTVSDLVTVGNTFNRERLEAGKVYFLNTQKLSKNSLLVRGHDSDDAGLETADGQKVMPDMRAFTIWDIIRNTIEDPELTLYLVLDEAHRGMKDGGVTTTTGRPTIIKQLINGTGGVPGIPIVWGISATVQRFNDAMAGMQGRAIMSPVVVDPKLVQASGLLKDTITLDVPDEIGDFETVLLRRGTDKLREITEAWAVYAEEQGDTNKVLPLMVLQVPNSPNHNDIGKWLDTIFERWPNLPPDCVANVFGEHKIETFGSRTAPYIEPQRVQESDWVRILVAKDAISTGWDCPRAEVMVSFRAATDKTHITQLLGRMVRTPLARRISGNDRLNAVDCLLPHFNKQSVTAVVTELMTGGESGEELPGRRVLINPREMKPNPAIPEDVWETLLSLPSQTLPRKQARPVKRLTALAHELAMDKLLPDAGKKAHAEMHKVLDDAQVRYAAEIKKARRSVLTVEGKSIQTDVQTQKMTFDDFVEAADYAVIEDAYKRAGRAISPDLATTYAEHLALQVEDLEDEEEALIEAHTTIAAIGLVPGVKGDLEAAAESLAKDWLGKYHDDIKALTDERQEVYRQISEMSADPLPIDIARPHTWLQPTTARDPNGKESDLPRYERHLLCDEDGMFPNSAGSTWEPAVLNAELQREGSIGWYRNPDRASQDSLGVIYEEAGENRILRPDFIFFVRLDDGNVAADLIDPHGDYLADALPKLKGLAEYAASSRENYRRIEAVSKIGSGAYRMLDMTKEDVRAAVMAATSAEGLYASPVAVDYRV</sequence>
<keyword evidence="2" id="KW-0255">Endonuclease</keyword>
<dbReference type="GO" id="GO:0004519">
    <property type="term" value="F:endonuclease activity"/>
    <property type="evidence" value="ECO:0007669"/>
    <property type="project" value="UniProtKB-KW"/>
</dbReference>
<dbReference type="Proteomes" id="UP000262379">
    <property type="component" value="Unassembled WGS sequence"/>
</dbReference>
<dbReference type="GO" id="GO:0005829">
    <property type="term" value="C:cytosol"/>
    <property type="evidence" value="ECO:0007669"/>
    <property type="project" value="TreeGrafter"/>
</dbReference>
<proteinExistence type="predicted"/>
<gene>
    <name evidence="2" type="ORF">DY251_00275</name>
</gene>